<evidence type="ECO:0000313" key="2">
    <source>
        <dbReference type="EMBL" id="CAF4073414.1"/>
    </source>
</evidence>
<evidence type="ECO:0000313" key="3">
    <source>
        <dbReference type="Proteomes" id="UP000663864"/>
    </source>
</evidence>
<dbReference type="Proteomes" id="UP000663864">
    <property type="component" value="Unassembled WGS sequence"/>
</dbReference>
<dbReference type="EMBL" id="CAJNOT010000559">
    <property type="protein sequence ID" value="CAF1021160.1"/>
    <property type="molecule type" value="Genomic_DNA"/>
</dbReference>
<dbReference type="Proteomes" id="UP000663836">
    <property type="component" value="Unassembled WGS sequence"/>
</dbReference>
<reference evidence="1" key="1">
    <citation type="submission" date="2021-02" db="EMBL/GenBank/DDBJ databases">
        <authorList>
            <person name="Nowell W R."/>
        </authorList>
    </citation>
    <scope>NUCLEOTIDE SEQUENCE</scope>
</reference>
<name>A0A814IBS2_9BILA</name>
<gene>
    <name evidence="2" type="ORF">JBS370_LOCUS30287</name>
    <name evidence="1" type="ORF">ZHD862_LOCUS13547</name>
</gene>
<sequence length="319" mass="37565">MENNFEQLLATLQTSSSYNDGLYEIRDVLEKQNSELLSSFISQYYQSILILERWAWQFLSQNSHQWIEESNYLELFHTLALFNKNLVFNYDDIEADIKASLLIPETIDYINVIFERFDKINDENHPFISIVSLWYDNLSNFLHANPEFQMSSIIIHFNHYIVRNYVMTDQYKAYLNQLHQSPVPQSIFTTKQLFYIKTCSLLSCAYFFTKPEDSPYTPEELIHHFGPDYLQIILLHGHTVESWSAQLLTSQNGDFLWFLPSKISLPDTLLTILKISVSNKVRLCIYGILSEILCDKKAWRHPSKKVKQIPIFFLLKCKS</sequence>
<protein>
    <submittedName>
        <fullName evidence="1">Uncharacterized protein</fullName>
    </submittedName>
</protein>
<organism evidence="1 3">
    <name type="scientific">Rotaria sordida</name>
    <dbReference type="NCBI Taxonomy" id="392033"/>
    <lineage>
        <taxon>Eukaryota</taxon>
        <taxon>Metazoa</taxon>
        <taxon>Spiralia</taxon>
        <taxon>Gnathifera</taxon>
        <taxon>Rotifera</taxon>
        <taxon>Eurotatoria</taxon>
        <taxon>Bdelloidea</taxon>
        <taxon>Philodinida</taxon>
        <taxon>Philodinidae</taxon>
        <taxon>Rotaria</taxon>
    </lineage>
</organism>
<accession>A0A814IBS2</accession>
<comment type="caution">
    <text evidence="1">The sequence shown here is derived from an EMBL/GenBank/DDBJ whole genome shotgun (WGS) entry which is preliminary data.</text>
</comment>
<dbReference type="EMBL" id="CAJOBD010006897">
    <property type="protein sequence ID" value="CAF4073414.1"/>
    <property type="molecule type" value="Genomic_DNA"/>
</dbReference>
<evidence type="ECO:0000313" key="1">
    <source>
        <dbReference type="EMBL" id="CAF1021160.1"/>
    </source>
</evidence>
<dbReference type="AlphaFoldDB" id="A0A814IBS2"/>
<proteinExistence type="predicted"/>